<dbReference type="AlphaFoldDB" id="A0A269TJS4"/>
<comment type="similarity">
    <text evidence="4 5">Belongs to the RNA methyltransferase RlmH family.</text>
</comment>
<feature type="binding site" evidence="5">
    <location>
        <position position="69"/>
    </location>
    <ligand>
        <name>S-adenosyl-L-methionine</name>
        <dbReference type="ChEBI" id="CHEBI:59789"/>
    </ligand>
</feature>
<dbReference type="PANTHER" id="PTHR33603">
    <property type="entry name" value="METHYLTRANSFERASE"/>
    <property type="match status" value="1"/>
</dbReference>
<dbReference type="InterPro" id="IPR029028">
    <property type="entry name" value="Alpha/beta_knot_MTases"/>
</dbReference>
<sequence length="147" mass="17104">MKVNLIVFGTLNSASKTLYNDFENSLKKKVSFNLIELKETPHENIDFEKQKHTNFLLSKLNKSSRNFYLTFRGEQFTSEQFAKKINYADVTFIIGPSNGLDENLLKENGINFISFSKMTIAHQLFRIVLIEQIYRAVSILNNSKYHK</sequence>
<organism evidence="6 7">
    <name type="scientific">Mycoplasmopsis agassizii</name>
    <dbReference type="NCBI Taxonomy" id="33922"/>
    <lineage>
        <taxon>Bacteria</taxon>
        <taxon>Bacillati</taxon>
        <taxon>Mycoplasmatota</taxon>
        <taxon>Mycoplasmoidales</taxon>
        <taxon>Metamycoplasmataceae</taxon>
        <taxon>Mycoplasmopsis</taxon>
    </lineage>
</organism>
<dbReference type="SUPFAM" id="SSF75217">
    <property type="entry name" value="alpha/beta knot"/>
    <property type="match status" value="1"/>
</dbReference>
<name>A0A269TJS4_9BACT</name>
<keyword evidence="2 5" id="KW-0808">Transferase</keyword>
<dbReference type="EMBL" id="NQNY01000001">
    <property type="protein sequence ID" value="PAK21742.1"/>
    <property type="molecule type" value="Genomic_DNA"/>
</dbReference>
<comment type="subcellular location">
    <subcellularLocation>
        <location evidence="5">Cytoplasm</location>
    </subcellularLocation>
</comment>
<evidence type="ECO:0000256" key="3">
    <source>
        <dbReference type="ARBA" id="ARBA00022691"/>
    </source>
</evidence>
<keyword evidence="1 5" id="KW-0489">Methyltransferase</keyword>
<dbReference type="RefSeq" id="WP_095334400.1">
    <property type="nucleotide sequence ID" value="NZ_NQNY01000001.1"/>
</dbReference>
<proteinExistence type="inferred from homology"/>
<evidence type="ECO:0000313" key="7">
    <source>
        <dbReference type="Proteomes" id="UP000216943"/>
    </source>
</evidence>
<dbReference type="EC" id="2.1.1.177" evidence="5"/>
<dbReference type="InterPro" id="IPR003742">
    <property type="entry name" value="RlmH-like"/>
</dbReference>
<feature type="binding site" evidence="5">
    <location>
        <position position="95"/>
    </location>
    <ligand>
        <name>S-adenosyl-L-methionine</name>
        <dbReference type="ChEBI" id="CHEBI:59789"/>
    </ligand>
</feature>
<evidence type="ECO:0000313" key="6">
    <source>
        <dbReference type="EMBL" id="PAK21742.1"/>
    </source>
</evidence>
<dbReference type="CDD" id="cd18081">
    <property type="entry name" value="RlmH-like"/>
    <property type="match status" value="1"/>
</dbReference>
<dbReference type="Pfam" id="PF02590">
    <property type="entry name" value="SPOUT_MTase"/>
    <property type="match status" value="1"/>
</dbReference>
<comment type="caution">
    <text evidence="5">Lacks conserved residue(s) required for the propagation of feature annotation.</text>
</comment>
<dbReference type="Gene3D" id="3.40.1280.10">
    <property type="match status" value="1"/>
</dbReference>
<dbReference type="Proteomes" id="UP000216943">
    <property type="component" value="Unassembled WGS sequence"/>
</dbReference>
<evidence type="ECO:0000256" key="2">
    <source>
        <dbReference type="ARBA" id="ARBA00022679"/>
    </source>
</evidence>
<evidence type="ECO:0000256" key="5">
    <source>
        <dbReference type="HAMAP-Rule" id="MF_00658"/>
    </source>
</evidence>
<dbReference type="InterPro" id="IPR029026">
    <property type="entry name" value="tRNA_m1G_MTases_N"/>
</dbReference>
<reference evidence="7" key="1">
    <citation type="submission" date="2017-08" db="EMBL/GenBank/DDBJ databases">
        <authorList>
            <person name="Alvarez-Ponce D."/>
            <person name="Weitzman C.L."/>
            <person name="Tillett R.L."/>
            <person name="Sandmeier F.C."/>
            <person name="Tracy C.R."/>
        </authorList>
    </citation>
    <scope>NUCLEOTIDE SEQUENCE [LARGE SCALE GENOMIC DNA]</scope>
    <source>
        <strain evidence="7">723</strain>
    </source>
</reference>
<comment type="function">
    <text evidence="5">Specifically methylates the pseudouridine at position 1915 (m3Psi1915) in 23S rRNA.</text>
</comment>
<dbReference type="PANTHER" id="PTHR33603:SF1">
    <property type="entry name" value="RIBOSOMAL RNA LARGE SUBUNIT METHYLTRANSFERASE H"/>
    <property type="match status" value="1"/>
</dbReference>
<dbReference type="HAMAP" id="MF_00658">
    <property type="entry name" value="23SrRNA_methyltr_H"/>
    <property type="match status" value="1"/>
</dbReference>
<evidence type="ECO:0000256" key="4">
    <source>
        <dbReference type="ARBA" id="ARBA00038303"/>
    </source>
</evidence>
<protein>
    <recommendedName>
        <fullName evidence="5">Ribosomal RNA large subunit methyltransferase H</fullName>
        <ecNumber evidence="5">2.1.1.177</ecNumber>
    </recommendedName>
    <alternativeName>
        <fullName evidence="5">23S rRNA (pseudouridine1915-N3)-methyltransferase</fullName>
    </alternativeName>
    <alternativeName>
        <fullName evidence="5">23S rRNA m3Psi1915 methyltransferase</fullName>
    </alternativeName>
    <alternativeName>
        <fullName evidence="5">rRNA (pseudouridine-N3-)-methyltransferase RlmH</fullName>
    </alternativeName>
</protein>
<evidence type="ECO:0000256" key="1">
    <source>
        <dbReference type="ARBA" id="ARBA00022603"/>
    </source>
</evidence>
<gene>
    <name evidence="5" type="primary">rlmH</name>
    <name evidence="6" type="ORF">CJJ23_00150</name>
</gene>
<comment type="subunit">
    <text evidence="5">Homodimer.</text>
</comment>
<dbReference type="PIRSF" id="PIRSF004505">
    <property type="entry name" value="MT_bac"/>
    <property type="match status" value="1"/>
</dbReference>
<comment type="catalytic activity">
    <reaction evidence="5">
        <text>pseudouridine(1915) in 23S rRNA + S-adenosyl-L-methionine = N(3)-methylpseudouridine(1915) in 23S rRNA + S-adenosyl-L-homocysteine + H(+)</text>
        <dbReference type="Rhea" id="RHEA:42752"/>
        <dbReference type="Rhea" id="RHEA-COMP:10221"/>
        <dbReference type="Rhea" id="RHEA-COMP:10222"/>
        <dbReference type="ChEBI" id="CHEBI:15378"/>
        <dbReference type="ChEBI" id="CHEBI:57856"/>
        <dbReference type="ChEBI" id="CHEBI:59789"/>
        <dbReference type="ChEBI" id="CHEBI:65314"/>
        <dbReference type="ChEBI" id="CHEBI:74486"/>
        <dbReference type="EC" id="2.1.1.177"/>
    </reaction>
</comment>
<keyword evidence="3 5" id="KW-0949">S-adenosyl-L-methionine</keyword>
<dbReference type="OrthoDB" id="9806643at2"/>
<accession>A0A269TJS4</accession>
<dbReference type="GO" id="GO:0005737">
    <property type="term" value="C:cytoplasm"/>
    <property type="evidence" value="ECO:0007669"/>
    <property type="project" value="UniProtKB-SubCell"/>
</dbReference>
<keyword evidence="5" id="KW-0698">rRNA processing</keyword>
<keyword evidence="5" id="KW-0963">Cytoplasm</keyword>
<dbReference type="GO" id="GO:0070038">
    <property type="term" value="F:rRNA (pseudouridine-N3-)-methyltransferase activity"/>
    <property type="evidence" value="ECO:0007669"/>
    <property type="project" value="UniProtKB-UniRule"/>
</dbReference>
<comment type="caution">
    <text evidence="6">The sequence shown here is derived from an EMBL/GenBank/DDBJ whole genome shotgun (WGS) entry which is preliminary data.</text>
</comment>